<organism evidence="3 4">
    <name type="scientific">Candidatus Niyogibacteria bacterium RIFCSPLOWO2_12_FULL_41_13</name>
    <dbReference type="NCBI Taxonomy" id="1801726"/>
    <lineage>
        <taxon>Bacteria</taxon>
        <taxon>Candidatus Niyogiibacteriota</taxon>
    </lineage>
</organism>
<reference evidence="3 4" key="1">
    <citation type="journal article" date="2016" name="Nat. Commun.">
        <title>Thousands of microbial genomes shed light on interconnected biogeochemical processes in an aquifer system.</title>
        <authorList>
            <person name="Anantharaman K."/>
            <person name="Brown C.T."/>
            <person name="Hug L.A."/>
            <person name="Sharon I."/>
            <person name="Castelle C.J."/>
            <person name="Probst A.J."/>
            <person name="Thomas B.C."/>
            <person name="Singh A."/>
            <person name="Wilkins M.J."/>
            <person name="Karaoz U."/>
            <person name="Brodie E.L."/>
            <person name="Williams K.H."/>
            <person name="Hubbard S.S."/>
            <person name="Banfield J.F."/>
        </authorList>
    </citation>
    <scope>NUCLEOTIDE SEQUENCE [LARGE SCALE GENOMIC DNA]</scope>
</reference>
<keyword evidence="1" id="KW-0175">Coiled coil</keyword>
<keyword evidence="2" id="KW-0812">Transmembrane</keyword>
<name>A0A1G2F043_9BACT</name>
<evidence type="ECO:0000256" key="2">
    <source>
        <dbReference type="SAM" id="Phobius"/>
    </source>
</evidence>
<evidence type="ECO:0000313" key="4">
    <source>
        <dbReference type="Proteomes" id="UP000176787"/>
    </source>
</evidence>
<protein>
    <recommendedName>
        <fullName evidence="5">Septum formation initiator</fullName>
    </recommendedName>
</protein>
<evidence type="ECO:0000313" key="3">
    <source>
        <dbReference type="EMBL" id="OGZ31373.1"/>
    </source>
</evidence>
<feature type="transmembrane region" description="Helical" evidence="2">
    <location>
        <begin position="14"/>
        <end position="35"/>
    </location>
</feature>
<dbReference type="AlphaFoldDB" id="A0A1G2F043"/>
<comment type="caution">
    <text evidence="3">The sequence shown here is derived from an EMBL/GenBank/DDBJ whole genome shotgun (WGS) entry which is preliminary data.</text>
</comment>
<sequence>MGKIQAKDIIFSRLALFFILIIVFFLGLTDLRIYLENRKTGKMVEEKRLELEKIKQEKEKLDKEVSRFESPEYLEKILRERFLAKKPGEELLIITEEKPADSAGANKTTDDSIFDKILKFFKLK</sequence>
<gene>
    <name evidence="3" type="ORF">A3H02_03255</name>
</gene>
<evidence type="ECO:0000256" key="1">
    <source>
        <dbReference type="SAM" id="Coils"/>
    </source>
</evidence>
<dbReference type="EMBL" id="MHMS01000026">
    <property type="protein sequence ID" value="OGZ31373.1"/>
    <property type="molecule type" value="Genomic_DNA"/>
</dbReference>
<accession>A0A1G2F043</accession>
<dbReference type="STRING" id="1801726.A3H02_03255"/>
<proteinExistence type="predicted"/>
<feature type="coiled-coil region" evidence="1">
    <location>
        <begin position="37"/>
        <end position="64"/>
    </location>
</feature>
<keyword evidence="2" id="KW-0472">Membrane</keyword>
<evidence type="ECO:0008006" key="5">
    <source>
        <dbReference type="Google" id="ProtNLM"/>
    </source>
</evidence>
<dbReference type="Proteomes" id="UP000176787">
    <property type="component" value="Unassembled WGS sequence"/>
</dbReference>
<keyword evidence="2" id="KW-1133">Transmembrane helix</keyword>
<dbReference type="InterPro" id="IPR007060">
    <property type="entry name" value="FtsL/DivIC"/>
</dbReference>
<dbReference type="Pfam" id="PF04977">
    <property type="entry name" value="DivIC"/>
    <property type="match status" value="1"/>
</dbReference>